<name>A0A2M8QCR7_9CHLR</name>
<keyword evidence="7" id="KW-0560">Oxidoreductase</keyword>
<evidence type="ECO:0000313" key="10">
    <source>
        <dbReference type="EMBL" id="PJF47606.1"/>
    </source>
</evidence>
<dbReference type="Gene3D" id="3.20.20.220">
    <property type="match status" value="1"/>
</dbReference>
<evidence type="ECO:0000256" key="6">
    <source>
        <dbReference type="ARBA" id="ARBA00022827"/>
    </source>
</evidence>
<dbReference type="Pfam" id="PF02574">
    <property type="entry name" value="S-methyl_trans"/>
    <property type="match status" value="1"/>
</dbReference>
<feature type="domain" description="Hcy-binding" evidence="9">
    <location>
        <begin position="3"/>
        <end position="296"/>
    </location>
</feature>
<keyword evidence="4" id="KW-0285">Flavoprotein</keyword>
<dbReference type="PROSITE" id="PS50970">
    <property type="entry name" value="HCY"/>
    <property type="match status" value="1"/>
</dbReference>
<dbReference type="GO" id="GO:0035999">
    <property type="term" value="P:tetrahydrofolate interconversion"/>
    <property type="evidence" value="ECO:0007669"/>
    <property type="project" value="UniProtKB-UniPathway"/>
</dbReference>
<dbReference type="CDD" id="cd00537">
    <property type="entry name" value="MTHFR"/>
    <property type="match status" value="1"/>
</dbReference>
<keyword evidence="8" id="KW-0862">Zinc</keyword>
<evidence type="ECO:0000256" key="2">
    <source>
        <dbReference type="ARBA" id="ARBA00004777"/>
    </source>
</evidence>
<dbReference type="Pfam" id="PF02219">
    <property type="entry name" value="MTHFR"/>
    <property type="match status" value="1"/>
</dbReference>
<comment type="caution">
    <text evidence="10">The sequence shown here is derived from an EMBL/GenBank/DDBJ whole genome shotgun (WGS) entry which is preliminary data.</text>
</comment>
<evidence type="ECO:0000256" key="7">
    <source>
        <dbReference type="ARBA" id="ARBA00023002"/>
    </source>
</evidence>
<keyword evidence="6" id="KW-0274">FAD</keyword>
<keyword evidence="5 8" id="KW-0808">Transferase</keyword>
<dbReference type="EMBL" id="PGTN01000041">
    <property type="protein sequence ID" value="PJF47606.1"/>
    <property type="molecule type" value="Genomic_DNA"/>
</dbReference>
<dbReference type="InterPro" id="IPR029041">
    <property type="entry name" value="FAD-linked_oxidoreductase-like"/>
</dbReference>
<proteinExistence type="predicted"/>
<evidence type="ECO:0000256" key="5">
    <source>
        <dbReference type="ARBA" id="ARBA00022679"/>
    </source>
</evidence>
<feature type="binding site" evidence="8">
    <location>
        <position position="282"/>
    </location>
    <ligand>
        <name>Zn(2+)</name>
        <dbReference type="ChEBI" id="CHEBI:29105"/>
    </ligand>
</feature>
<evidence type="ECO:0000256" key="1">
    <source>
        <dbReference type="ARBA" id="ARBA00001974"/>
    </source>
</evidence>
<evidence type="ECO:0000259" key="9">
    <source>
        <dbReference type="PROSITE" id="PS50970"/>
    </source>
</evidence>
<dbReference type="InterPro" id="IPR003726">
    <property type="entry name" value="HCY_dom"/>
</dbReference>
<evidence type="ECO:0000256" key="8">
    <source>
        <dbReference type="PROSITE-ProRule" id="PRU00333"/>
    </source>
</evidence>
<evidence type="ECO:0000313" key="11">
    <source>
        <dbReference type="Proteomes" id="UP000230790"/>
    </source>
</evidence>
<dbReference type="AlphaFoldDB" id="A0A2M8QCR7"/>
<dbReference type="PANTHER" id="PTHR45833:SF2">
    <property type="entry name" value="BIFUNCTIONAL HOMOCYSTEINE S-METHYLTRANSFERASE_5,10-METHYLENETETRAHYDROFOLATE REDUCTASE"/>
    <property type="match status" value="1"/>
</dbReference>
<dbReference type="UniPathway" id="UPA00193"/>
<keyword evidence="8" id="KW-0479">Metal-binding</keyword>
<dbReference type="Proteomes" id="UP000230790">
    <property type="component" value="Unassembled WGS sequence"/>
</dbReference>
<comment type="pathway">
    <text evidence="2">One-carbon metabolism; tetrahydrofolate interconversion.</text>
</comment>
<dbReference type="InterPro" id="IPR050554">
    <property type="entry name" value="Met_Synthase/Corrinoid"/>
</dbReference>
<dbReference type="InterPro" id="IPR036589">
    <property type="entry name" value="HCY_dom_sf"/>
</dbReference>
<evidence type="ECO:0000256" key="4">
    <source>
        <dbReference type="ARBA" id="ARBA00022630"/>
    </source>
</evidence>
<dbReference type="SUPFAM" id="SSF51730">
    <property type="entry name" value="FAD-linked oxidoreductase"/>
    <property type="match status" value="1"/>
</dbReference>
<dbReference type="NCBIfam" id="NF006396">
    <property type="entry name" value="PRK08645.1"/>
    <property type="match status" value="1"/>
</dbReference>
<dbReference type="GO" id="GO:0004489">
    <property type="term" value="F:methylenetetrahydrofolate reductase [NAD(P)H] activity"/>
    <property type="evidence" value="ECO:0007669"/>
    <property type="project" value="InterPro"/>
</dbReference>
<organism evidence="10 11">
    <name type="scientific">Candidatus Thermofonsia Clade 3 bacterium</name>
    <dbReference type="NCBI Taxonomy" id="2364212"/>
    <lineage>
        <taxon>Bacteria</taxon>
        <taxon>Bacillati</taxon>
        <taxon>Chloroflexota</taxon>
        <taxon>Candidatus Thermofontia</taxon>
        <taxon>Candidatus Thermofonsia Clade 3</taxon>
    </lineage>
</organism>
<comment type="cofactor">
    <cofactor evidence="1">
        <name>FAD</name>
        <dbReference type="ChEBI" id="CHEBI:57692"/>
    </cofactor>
</comment>
<accession>A0A2M8QCR7</accession>
<dbReference type="GO" id="GO:0008705">
    <property type="term" value="F:methionine synthase activity"/>
    <property type="evidence" value="ECO:0007669"/>
    <property type="project" value="TreeGrafter"/>
</dbReference>
<feature type="binding site" evidence="8">
    <location>
        <position position="211"/>
    </location>
    <ligand>
        <name>Zn(2+)</name>
        <dbReference type="ChEBI" id="CHEBI:29105"/>
    </ligand>
</feature>
<dbReference type="GO" id="GO:0005829">
    <property type="term" value="C:cytosol"/>
    <property type="evidence" value="ECO:0007669"/>
    <property type="project" value="TreeGrafter"/>
</dbReference>
<dbReference type="PANTHER" id="PTHR45833">
    <property type="entry name" value="METHIONINE SYNTHASE"/>
    <property type="match status" value="1"/>
</dbReference>
<reference evidence="10 11" key="1">
    <citation type="submission" date="2017-11" db="EMBL/GenBank/DDBJ databases">
        <title>Evolution of Phototrophy in the Chloroflexi Phylum Driven by Horizontal Gene Transfer.</title>
        <authorList>
            <person name="Ward L.M."/>
            <person name="Hemp J."/>
            <person name="Shih P.M."/>
            <person name="Mcglynn S.E."/>
            <person name="Fischer W."/>
        </authorList>
    </citation>
    <scope>NUCLEOTIDE SEQUENCE [LARGE SCALE GENOMIC DNA]</scope>
    <source>
        <strain evidence="10">JP3_7</strain>
    </source>
</reference>
<protein>
    <submittedName>
        <fullName evidence="10">Bifunctional homocysteine S-methyltransferase/methylenetetrahydrofolate reductase</fullName>
    </submittedName>
</protein>
<sequence>MSRSNFLERLAERPLLADGAMGTMLYARGFGFDECYDALNLKHPEVIVDIHRQYAAAGADILETNTFGANAFRLAAWNLESSAAELNMRGVELARQAARDVRADILIAGAVGPLGVHLAPLGNISREEAYRAFYEQIGALAEAGADLLILETFSDLAELEEALRAAKAACNLPVVAQMTFNREQRTFMGVTPLQAVQVLTPWRPALIGANCSTGPQGVLEVVRHMAAAAKAVPGAPGLSAMPNAGFPEVRGSRVFYPATPEYFAEYTKQFIEAGARLVGGCCGTTPAHVRAMRAAFDKLTASASTAVAIARVEIHHSAEGGHAHPHGDARIPTTLAQALAERRFVTTVEVEPPKSADTSAIEETARMLKEAGATVLDISDIPMARMRMTGMAAAYRVQAGAEIETVLHFPVRGRNLLRVQGDLLAAHALGIRNIFVTMGDPTRIGDYPQANDHHDVVPTGLVQMIKAQFNVGLDGLGASIGKPCAFFVGVAANLTPTDFEKEAKLLRKKIECGADFALTQPVFDAEMARRFIAYYEQMFGKLTLPILAGILPLASVRHAQFLRNEVPGVMMPEAIVRRLEAAGNKTRTEGAIIAMEILAGIRDLVQGAYFIPAFGRYDIVAKLIQQTTGQLQLSSS</sequence>
<dbReference type="SUPFAM" id="SSF82282">
    <property type="entry name" value="Homocysteine S-methyltransferase"/>
    <property type="match status" value="1"/>
</dbReference>
<keyword evidence="3 8" id="KW-0489">Methyltransferase</keyword>
<dbReference type="GO" id="GO:0032259">
    <property type="term" value="P:methylation"/>
    <property type="evidence" value="ECO:0007669"/>
    <property type="project" value="UniProtKB-KW"/>
</dbReference>
<feature type="binding site" evidence="8">
    <location>
        <position position="281"/>
    </location>
    <ligand>
        <name>Zn(2+)</name>
        <dbReference type="ChEBI" id="CHEBI:29105"/>
    </ligand>
</feature>
<evidence type="ECO:0000256" key="3">
    <source>
        <dbReference type="ARBA" id="ARBA00022603"/>
    </source>
</evidence>
<dbReference type="Gene3D" id="3.20.20.330">
    <property type="entry name" value="Homocysteine-binding-like domain"/>
    <property type="match status" value="1"/>
</dbReference>
<comment type="cofactor">
    <cofactor evidence="8">
        <name>Zn(2+)</name>
        <dbReference type="ChEBI" id="CHEBI:29105"/>
    </cofactor>
</comment>
<gene>
    <name evidence="10" type="ORF">CUN48_07750</name>
</gene>
<dbReference type="InterPro" id="IPR003171">
    <property type="entry name" value="Mehydrof_redctse-like"/>
</dbReference>
<dbReference type="GO" id="GO:0046872">
    <property type="term" value="F:metal ion binding"/>
    <property type="evidence" value="ECO:0007669"/>
    <property type="project" value="UniProtKB-KW"/>
</dbReference>